<feature type="compositionally biased region" description="Polar residues" evidence="2">
    <location>
        <begin position="183"/>
        <end position="192"/>
    </location>
</feature>
<evidence type="ECO:0000313" key="5">
    <source>
        <dbReference type="Proteomes" id="UP000595140"/>
    </source>
</evidence>
<dbReference type="OrthoDB" id="1425037at2759"/>
<proteinExistence type="predicted"/>
<keyword evidence="1" id="KW-0175">Coiled coil</keyword>
<gene>
    <name evidence="4" type="ORF">CCAM_LOCUS40101</name>
</gene>
<evidence type="ECO:0000256" key="2">
    <source>
        <dbReference type="SAM" id="MobiDB-lite"/>
    </source>
</evidence>
<dbReference type="Proteomes" id="UP000595140">
    <property type="component" value="Unassembled WGS sequence"/>
</dbReference>
<feature type="coiled-coil region" evidence="1">
    <location>
        <begin position="289"/>
        <end position="323"/>
    </location>
</feature>
<feature type="compositionally biased region" description="Polar residues" evidence="2">
    <location>
        <begin position="680"/>
        <end position="699"/>
    </location>
</feature>
<feature type="domain" description="Putative plant transposon protein" evidence="3">
    <location>
        <begin position="414"/>
        <end position="589"/>
    </location>
</feature>
<feature type="region of interest" description="Disordered" evidence="2">
    <location>
        <begin position="680"/>
        <end position="710"/>
    </location>
</feature>
<reference evidence="4 5" key="1">
    <citation type="submission" date="2018-04" db="EMBL/GenBank/DDBJ databases">
        <authorList>
            <person name="Vogel A."/>
        </authorList>
    </citation>
    <scope>NUCLEOTIDE SEQUENCE [LARGE SCALE GENOMIC DNA]</scope>
</reference>
<name>A0A484NAA5_9ASTE</name>
<protein>
    <recommendedName>
        <fullName evidence="3">Putative plant transposon protein domain-containing protein</fullName>
    </recommendedName>
</protein>
<keyword evidence="5" id="KW-1185">Reference proteome</keyword>
<dbReference type="EMBL" id="OOIL02006581">
    <property type="protein sequence ID" value="VFQ98325.1"/>
    <property type="molecule type" value="Genomic_DNA"/>
</dbReference>
<dbReference type="AlphaFoldDB" id="A0A484NAA5"/>
<sequence length="710" mass="80792">MRAFLKSQGGGVWRTLETGWTEPVKYSDDLTTSTIKKFEDYSRTEVLAAEHNDKALNAIFGAVNATQYRLISNCISAKEAWDILEVTYEGRLQEPFPESKLVLKVLRSLPEKFDMDVKAISQSHDAKKMTLNALMGNLVIIELNMKEDSKRRKPEKQTAFLGTDLEGDGEDALSFDEEFQEQLPYSQSSSRRSGFKRRERTQVKKDLLRHPHSGSHVSKKENLMITVPSTKAHSALNVVDTGISRLSVQTTLKRKDKHSQLPGVTRILTKIKEKWTELLLVNRRNIAEKNQLTLDLKVQKQNLEKVEIENADLKFELQKLKDYIKWMKIAGAEVLDAQELMFKAPGDRQGIGCDVNTKIDDPPRKANLMKTTLKGRTSLDPPDGLSDRPRRLRNLDVPDFSKKTNLLSILHSNKLFKSVTLPGSFVKRVIQEFYINLSESCVDVDDPSYHKVFVRGRLYDFSPSVINNFLGTTSNPAITLIAEETVWNDLTNGLRDYQHGKTKVPSSVLKSSYALLLRIAAFHWLPTTHTNTVPLCMATLLYIIKNHAPLDLERTVFDQVMSFATAKFKKNKNGLPYPLLVYSILRDQGFEKEENEEEEPIPSLLQVDSRHLEGSHFNDMVDTGASGGTAQDPFSVEIHLNFLDKEIKALQMDADYHQEIAQRSTERRNMLIHIAHTLRQTRGAQRQGEPNQAQSSCCTSRFRGRKPRRQ</sequence>
<organism evidence="4 5">
    <name type="scientific">Cuscuta campestris</name>
    <dbReference type="NCBI Taxonomy" id="132261"/>
    <lineage>
        <taxon>Eukaryota</taxon>
        <taxon>Viridiplantae</taxon>
        <taxon>Streptophyta</taxon>
        <taxon>Embryophyta</taxon>
        <taxon>Tracheophyta</taxon>
        <taxon>Spermatophyta</taxon>
        <taxon>Magnoliopsida</taxon>
        <taxon>eudicotyledons</taxon>
        <taxon>Gunneridae</taxon>
        <taxon>Pentapetalae</taxon>
        <taxon>asterids</taxon>
        <taxon>lamiids</taxon>
        <taxon>Solanales</taxon>
        <taxon>Convolvulaceae</taxon>
        <taxon>Cuscuteae</taxon>
        <taxon>Cuscuta</taxon>
        <taxon>Cuscuta subgen. Grammica</taxon>
        <taxon>Cuscuta sect. Cleistogrammica</taxon>
    </lineage>
</organism>
<evidence type="ECO:0000313" key="4">
    <source>
        <dbReference type="EMBL" id="VFQ98325.1"/>
    </source>
</evidence>
<evidence type="ECO:0000256" key="1">
    <source>
        <dbReference type="SAM" id="Coils"/>
    </source>
</evidence>
<dbReference type="InterPro" id="IPR046796">
    <property type="entry name" value="Transposase_32_dom"/>
</dbReference>
<accession>A0A484NAA5</accession>
<dbReference type="Pfam" id="PF20167">
    <property type="entry name" value="Transposase_32"/>
    <property type="match status" value="1"/>
</dbReference>
<feature type="compositionally biased region" description="Basic and acidic residues" evidence="2">
    <location>
        <begin position="200"/>
        <end position="209"/>
    </location>
</feature>
<feature type="region of interest" description="Disordered" evidence="2">
    <location>
        <begin position="182"/>
        <end position="218"/>
    </location>
</feature>
<evidence type="ECO:0000259" key="3">
    <source>
        <dbReference type="Pfam" id="PF20167"/>
    </source>
</evidence>